<sequence length="103" mass="12005">MLLLIAVCALFAVLYLGWSRQQRARSLALSRVKRQCETDALQLLDDTLILESMRFKWRKDNTPVLSRCYAFEFTSTGDERYAGYIQLEGYRVASLQLMPHRVQ</sequence>
<dbReference type="AlphaFoldDB" id="A0A160TH69"/>
<name>A0A160TH69_9ZZZZ</name>
<organism evidence="1">
    <name type="scientific">hydrothermal vent metagenome</name>
    <dbReference type="NCBI Taxonomy" id="652676"/>
    <lineage>
        <taxon>unclassified sequences</taxon>
        <taxon>metagenomes</taxon>
        <taxon>ecological metagenomes</taxon>
    </lineage>
</organism>
<accession>A0A160TH69</accession>
<dbReference type="InterPro" id="IPR021732">
    <property type="entry name" value="DUF3301"/>
</dbReference>
<evidence type="ECO:0008006" key="2">
    <source>
        <dbReference type="Google" id="ProtNLM"/>
    </source>
</evidence>
<dbReference type="Pfam" id="PF11743">
    <property type="entry name" value="DUF3301"/>
    <property type="match status" value="1"/>
</dbReference>
<protein>
    <recommendedName>
        <fullName evidence="2">DUF3301 domain-containing protein</fullName>
    </recommendedName>
</protein>
<dbReference type="EMBL" id="CZQC01000072">
    <property type="protein sequence ID" value="CUS42947.1"/>
    <property type="molecule type" value="Genomic_DNA"/>
</dbReference>
<reference evidence="1" key="1">
    <citation type="submission" date="2015-10" db="EMBL/GenBank/DDBJ databases">
        <authorList>
            <person name="Gilbert D.G."/>
        </authorList>
    </citation>
    <scope>NUCLEOTIDE SEQUENCE</scope>
</reference>
<proteinExistence type="predicted"/>
<evidence type="ECO:0000313" key="1">
    <source>
        <dbReference type="EMBL" id="CUS42947.1"/>
    </source>
</evidence>
<gene>
    <name evidence="1" type="ORF">MGWOODY_Tha2821</name>
</gene>